<dbReference type="RefSeq" id="WP_260592851.1">
    <property type="nucleotide sequence ID" value="NZ_CP104003.1"/>
</dbReference>
<reference evidence="1" key="1">
    <citation type="submission" date="2022-09" db="EMBL/GenBank/DDBJ databases">
        <title>Diverse halophilic archaea isolated from saline environments.</title>
        <authorList>
            <person name="Cui H.-L."/>
        </authorList>
    </citation>
    <scope>NUCLEOTIDE SEQUENCE</scope>
    <source>
        <strain evidence="1">ZS-35-S2</strain>
    </source>
</reference>
<sequence>MHFDQREQAALRDAGLSTEDLQAASDHVAALVREDAADLQAFFDAHDTLYSDLSTAHSANDYQTHEAPTLDLYTHAADLRGWVRFENWGVYVEDGRTLTDTMVELTLGPTVHDRVKFATDPGEL</sequence>
<dbReference type="AlphaFoldDB" id="A0A9E7R1M9"/>
<keyword evidence="2" id="KW-1185">Reference proteome</keyword>
<dbReference type="EMBL" id="CP104003">
    <property type="protein sequence ID" value="UWM53857.1"/>
    <property type="molecule type" value="Genomic_DNA"/>
</dbReference>
<dbReference type="Pfam" id="PF24376">
    <property type="entry name" value="DUF7532"/>
    <property type="match status" value="1"/>
</dbReference>
<dbReference type="KEGG" id="ssai:N0B31_17225"/>
<organism evidence="1 2">
    <name type="scientific">Salinirubellus salinus</name>
    <dbReference type="NCBI Taxonomy" id="1364945"/>
    <lineage>
        <taxon>Archaea</taxon>
        <taxon>Methanobacteriati</taxon>
        <taxon>Methanobacteriota</taxon>
        <taxon>Stenosarchaea group</taxon>
        <taxon>Halobacteria</taxon>
        <taxon>Halobacteriales</taxon>
        <taxon>Natronomonadaceae</taxon>
        <taxon>Salinirubellus</taxon>
    </lineage>
</organism>
<evidence type="ECO:0000313" key="2">
    <source>
        <dbReference type="Proteomes" id="UP001057580"/>
    </source>
</evidence>
<evidence type="ECO:0000313" key="1">
    <source>
        <dbReference type="EMBL" id="UWM53857.1"/>
    </source>
</evidence>
<gene>
    <name evidence="1" type="ORF">N0B31_17225</name>
</gene>
<name>A0A9E7R1M9_9EURY</name>
<proteinExistence type="predicted"/>
<dbReference type="GeneID" id="74944201"/>
<accession>A0A9E7R1M9</accession>
<protein>
    <submittedName>
        <fullName evidence="1">Uncharacterized protein</fullName>
    </submittedName>
</protein>
<dbReference type="Proteomes" id="UP001057580">
    <property type="component" value="Chromosome"/>
</dbReference>
<dbReference type="InterPro" id="IPR055954">
    <property type="entry name" value="DUF7532"/>
</dbReference>